<dbReference type="InterPro" id="IPR037066">
    <property type="entry name" value="Plug_dom_sf"/>
</dbReference>
<dbReference type="InterPro" id="IPR036942">
    <property type="entry name" value="Beta-barrel_TonB_sf"/>
</dbReference>
<reference evidence="8 9" key="1">
    <citation type="submission" date="2023-09" db="EMBL/GenBank/DDBJ databases">
        <authorList>
            <person name="Rey-Velasco X."/>
        </authorList>
    </citation>
    <scope>NUCLEOTIDE SEQUENCE [LARGE SCALE GENOMIC DNA]</scope>
    <source>
        <strain evidence="8 9">W311</strain>
    </source>
</reference>
<dbReference type="EMBL" id="CP135076">
    <property type="protein sequence ID" value="WNO53626.1"/>
    <property type="molecule type" value="Genomic_DNA"/>
</dbReference>
<dbReference type="InterPro" id="IPR010104">
    <property type="entry name" value="TonB_rcpt_bac"/>
</dbReference>
<dbReference type="InterPro" id="IPR000531">
    <property type="entry name" value="Beta-barrel_TonB"/>
</dbReference>
<keyword evidence="3" id="KW-0998">Cell outer membrane</keyword>
<evidence type="ECO:0000256" key="3">
    <source>
        <dbReference type="ARBA" id="ARBA00023237"/>
    </source>
</evidence>
<dbReference type="Gene3D" id="2.40.170.20">
    <property type="entry name" value="TonB-dependent receptor, beta-barrel domain"/>
    <property type="match status" value="1"/>
</dbReference>
<dbReference type="Pfam" id="PF00593">
    <property type="entry name" value="TonB_dep_Rec_b-barrel"/>
    <property type="match status" value="1"/>
</dbReference>
<dbReference type="SUPFAM" id="SSF56935">
    <property type="entry name" value="Porins"/>
    <property type="match status" value="1"/>
</dbReference>
<protein>
    <submittedName>
        <fullName evidence="8">TonB-dependent receptor</fullName>
    </submittedName>
</protein>
<keyword evidence="8" id="KW-0675">Receptor</keyword>
<feature type="domain" description="TonB-dependent receptor plug" evidence="7">
    <location>
        <begin position="50"/>
        <end position="157"/>
    </location>
</feature>
<evidence type="ECO:0000256" key="5">
    <source>
        <dbReference type="SAM" id="MobiDB-lite"/>
    </source>
</evidence>
<evidence type="ECO:0000256" key="1">
    <source>
        <dbReference type="ARBA" id="ARBA00004442"/>
    </source>
</evidence>
<dbReference type="PANTHER" id="PTHR40980:SF4">
    <property type="entry name" value="TONB-DEPENDENT RECEPTOR-LIKE BETA-BARREL DOMAIN-CONTAINING PROTEIN"/>
    <property type="match status" value="1"/>
</dbReference>
<gene>
    <name evidence="8" type="ORF">RPR59_14505</name>
</gene>
<feature type="domain" description="TonB-dependent receptor-like beta-barrel" evidence="6">
    <location>
        <begin position="348"/>
        <end position="831"/>
    </location>
</feature>
<feature type="region of interest" description="Disordered" evidence="5">
    <location>
        <begin position="13"/>
        <end position="32"/>
    </location>
</feature>
<dbReference type="InterPro" id="IPR012910">
    <property type="entry name" value="Plug_dom"/>
</dbReference>
<evidence type="ECO:0000313" key="8">
    <source>
        <dbReference type="EMBL" id="WNO53626.1"/>
    </source>
</evidence>
<keyword evidence="2 4" id="KW-0472">Membrane</keyword>
<comment type="subcellular location">
    <subcellularLocation>
        <location evidence="1 4">Cell outer membrane</location>
    </subcellularLocation>
</comment>
<sequence length="865" mass="94379">MLTSALMAAPAAAQRVGTPAGQADESADDNSGDIVVIGTKRNRASAIDQKRDSLRVIDALGADELGQLPEKNVGESLNRLPGVTMLVEKGEGRFVQIRGVAANLNAVTINGVYIGSPQTDGGGRQVPLDLIAGSVLGSVQVVKTPTPDMDAQGIGGTVNIVTKMPFDRSDKFYGYGSTNYGIETIEPKDKGYGGHDPYSVDGTISGKLFGDKLGWLVGGAWSDREYIAQGIYQDDFHDADGLGLPEEVKNNYYTIGRQRLNLNGALQFRPDNVSEYFVRGFYAEWDEYQHRNRFQEALTEDVTDTGDSGGTYGMNATRANLRLEDTEKSVLSIAAGGNSDFGTLKLDYLLQYNRNRLNNPYSYWEFESDDMFGPGRFTRDDDGIVTLMPDEGTADRTDPRYQVFDRLRYQQSRLKENAWVTAVNLRWNASDDFYLKVGAKGTQTIRHNDYNRQRYDPGSQMMTLATDPALNSGGFVNDVEASDVPNLWMNIDALNAFFDDPANAAYFERNDDDTFVQRYANDYDLTENIAAGYIMGVKTIGIAQIIGGVRYEYTDVNSAGYLQSDGEAYRIHAGGDYAEWLPSLIVNVHPTDRTILRGAVSRALGRPGYDTIAPISSYSVETNEASLSIGNPDLKPRTSWNFDASAEWYPNDLSAVTVGVFYKDIGNQITGVSDRFTSPADIQDALDANGLGGAVNPEGLTELIVSTSVNAGSAELYGIEMNGQTQFSFLPAPLDGLGVSLSATFLDGSTTIDGEKAPIEGQASETYAATLFYQKGPIDASLNYTYNGDYLTDRASDPDNRLNQGEFGRLDAKLTYVVSPMLKLFVQGVNLTNEPTTEFQGGHKVWRTEAEYVGTTVSAGINVGF</sequence>
<accession>A0ABZ0B932</accession>
<comment type="similarity">
    <text evidence="4">Belongs to the TonB-dependent receptor family.</text>
</comment>
<evidence type="ECO:0000313" key="9">
    <source>
        <dbReference type="Proteomes" id="UP001302249"/>
    </source>
</evidence>
<name>A0ABZ0B932_9SPHN</name>
<dbReference type="Proteomes" id="UP001302249">
    <property type="component" value="Chromosome"/>
</dbReference>
<proteinExistence type="inferred from homology"/>
<organism evidence="8 9">
    <name type="scientific">Stakelama saccharophila</name>
    <dbReference type="NCBI Taxonomy" id="3075605"/>
    <lineage>
        <taxon>Bacteria</taxon>
        <taxon>Pseudomonadati</taxon>
        <taxon>Pseudomonadota</taxon>
        <taxon>Alphaproteobacteria</taxon>
        <taxon>Sphingomonadales</taxon>
        <taxon>Sphingomonadaceae</taxon>
        <taxon>Stakelama</taxon>
    </lineage>
</organism>
<keyword evidence="4" id="KW-0798">TonB box</keyword>
<dbReference type="PANTHER" id="PTHR40980">
    <property type="entry name" value="PLUG DOMAIN-CONTAINING PROTEIN"/>
    <property type="match status" value="1"/>
</dbReference>
<evidence type="ECO:0000259" key="7">
    <source>
        <dbReference type="Pfam" id="PF07715"/>
    </source>
</evidence>
<evidence type="ECO:0000259" key="6">
    <source>
        <dbReference type="Pfam" id="PF00593"/>
    </source>
</evidence>
<keyword evidence="9" id="KW-1185">Reference proteome</keyword>
<dbReference type="Pfam" id="PF07715">
    <property type="entry name" value="Plug"/>
    <property type="match status" value="1"/>
</dbReference>
<dbReference type="Gene3D" id="2.170.130.10">
    <property type="entry name" value="TonB-dependent receptor, plug domain"/>
    <property type="match status" value="1"/>
</dbReference>
<dbReference type="RefSeq" id="WP_313915258.1">
    <property type="nucleotide sequence ID" value="NZ_CP135076.1"/>
</dbReference>
<evidence type="ECO:0000256" key="4">
    <source>
        <dbReference type="RuleBase" id="RU003357"/>
    </source>
</evidence>
<dbReference type="NCBIfam" id="TIGR01782">
    <property type="entry name" value="TonB-Xanth-Caul"/>
    <property type="match status" value="1"/>
</dbReference>
<evidence type="ECO:0000256" key="2">
    <source>
        <dbReference type="ARBA" id="ARBA00023136"/>
    </source>
</evidence>